<sequence length="220" mass="23751">MAGRGDAYRAVARWQFRQWGCGVTPSRSAARSTSRGATLCRASRGGRRPFRRSAVRGMEGHTKVAPFSRSACDVKSAQRGHASGKQSKSYIALDDRDRVGTSHSPPRCKIAPMSKSLPSRLGLTVVAVSGAVTLLGGCQTAGERMMARAARQDTCGAKRLQVFVGRKADQTTREAIQRDMSDARRLRWIAPGDEILADLNTGRTSILLNDVGVIKSVGCY</sequence>
<comment type="caution">
    <text evidence="2">The sequence shown here is derived from an EMBL/GenBank/DDBJ whole genome shotgun (WGS) entry which is preliminary data.</text>
</comment>
<feature type="region of interest" description="Disordered" evidence="1">
    <location>
        <begin position="69"/>
        <end position="89"/>
    </location>
</feature>
<reference evidence="2 3" key="1">
    <citation type="submission" date="2019-04" db="EMBL/GenBank/DDBJ databases">
        <title>Sphingomonas psychrotolerans sp. nov., isolated from soil in the Tianshan Mountains, Xinjiang, China.</title>
        <authorList>
            <person name="Luo Y."/>
            <person name="Sheng H."/>
        </authorList>
    </citation>
    <scope>NUCLEOTIDE SEQUENCE [LARGE SCALE GENOMIC DNA]</scope>
    <source>
        <strain evidence="2 3">ZFGT-11</strain>
    </source>
</reference>
<dbReference type="OrthoDB" id="7391547at2"/>
<dbReference type="Proteomes" id="UP000306147">
    <property type="component" value="Unassembled WGS sequence"/>
</dbReference>
<dbReference type="InterPro" id="IPR021719">
    <property type="entry name" value="Prot_inh_I78"/>
</dbReference>
<keyword evidence="3" id="KW-1185">Reference proteome</keyword>
<evidence type="ECO:0008006" key="4">
    <source>
        <dbReference type="Google" id="ProtNLM"/>
    </source>
</evidence>
<dbReference type="Pfam" id="PF11720">
    <property type="entry name" value="Inhibitor_I78"/>
    <property type="match status" value="1"/>
</dbReference>
<protein>
    <recommendedName>
        <fullName evidence="4">Peptidase inhibitor I78 family protein</fullName>
    </recommendedName>
</protein>
<evidence type="ECO:0000256" key="1">
    <source>
        <dbReference type="SAM" id="MobiDB-lite"/>
    </source>
</evidence>
<dbReference type="RefSeq" id="WP_135964546.1">
    <property type="nucleotide sequence ID" value="NZ_SRXT01000005.1"/>
</dbReference>
<gene>
    <name evidence="2" type="ORF">E5A73_14500</name>
</gene>
<accession>A0A4S1XBU9</accession>
<evidence type="ECO:0000313" key="2">
    <source>
        <dbReference type="EMBL" id="TGX52840.1"/>
    </source>
</evidence>
<organism evidence="2 3">
    <name type="scientific">Sphingomonas gei</name>
    <dbReference type="NCBI Taxonomy" id="1395960"/>
    <lineage>
        <taxon>Bacteria</taxon>
        <taxon>Pseudomonadati</taxon>
        <taxon>Pseudomonadota</taxon>
        <taxon>Alphaproteobacteria</taxon>
        <taxon>Sphingomonadales</taxon>
        <taxon>Sphingomonadaceae</taxon>
        <taxon>Sphingomonas</taxon>
    </lineage>
</organism>
<proteinExistence type="predicted"/>
<dbReference type="AlphaFoldDB" id="A0A4S1XBU9"/>
<dbReference type="EMBL" id="SRXT01000005">
    <property type="protein sequence ID" value="TGX52840.1"/>
    <property type="molecule type" value="Genomic_DNA"/>
</dbReference>
<evidence type="ECO:0000313" key="3">
    <source>
        <dbReference type="Proteomes" id="UP000306147"/>
    </source>
</evidence>
<dbReference type="Gene3D" id="3.30.10.10">
    <property type="entry name" value="Trypsin Inhibitor V, subunit A"/>
    <property type="match status" value="1"/>
</dbReference>
<name>A0A4S1XBU9_9SPHN</name>